<dbReference type="EMBL" id="LSZO01000184">
    <property type="protein sequence ID" value="KXU36325.1"/>
    <property type="molecule type" value="Genomic_DNA"/>
</dbReference>
<evidence type="ECO:0000256" key="2">
    <source>
        <dbReference type="SAM" id="SignalP"/>
    </source>
</evidence>
<dbReference type="SUPFAM" id="SSF48452">
    <property type="entry name" value="TPR-like"/>
    <property type="match status" value="1"/>
</dbReference>
<dbReference type="Proteomes" id="UP000072660">
    <property type="component" value="Unassembled WGS sequence"/>
</dbReference>
<feature type="region of interest" description="Disordered" evidence="1">
    <location>
        <begin position="31"/>
        <end position="117"/>
    </location>
</feature>
<reference evidence="3 4" key="1">
    <citation type="submission" date="2016-02" db="EMBL/GenBank/DDBJ databases">
        <authorList>
            <person name="Wen L."/>
            <person name="He K."/>
            <person name="Yang H."/>
        </authorList>
    </citation>
    <scope>NUCLEOTIDE SEQUENCE [LARGE SCALE GENOMIC DNA]</scope>
    <source>
        <strain evidence="3 4">CV58</strain>
    </source>
</reference>
<feature type="chain" id="PRO_5007299301" evidence="2">
    <location>
        <begin position="25"/>
        <end position="226"/>
    </location>
</feature>
<evidence type="ECO:0000256" key="1">
    <source>
        <dbReference type="SAM" id="MobiDB-lite"/>
    </source>
</evidence>
<comment type="caution">
    <text evidence="3">The sequence shown here is derived from an EMBL/GenBank/DDBJ whole genome shotgun (WGS) entry which is preliminary data.</text>
</comment>
<dbReference type="AlphaFoldDB" id="A0A139SNZ6"/>
<gene>
    <name evidence="3" type="ORF">AXE65_05440</name>
</gene>
<accession>A0A139SNZ6</accession>
<protein>
    <submittedName>
        <fullName evidence="3">Uncharacterized protein</fullName>
    </submittedName>
</protein>
<evidence type="ECO:0000313" key="4">
    <source>
        <dbReference type="Proteomes" id="UP000072660"/>
    </source>
</evidence>
<name>A0A139SNZ6_9GAMM</name>
<dbReference type="Pfam" id="PF14559">
    <property type="entry name" value="TPR_19"/>
    <property type="match status" value="1"/>
</dbReference>
<feature type="compositionally biased region" description="Low complexity" evidence="1">
    <location>
        <begin position="99"/>
        <end position="113"/>
    </location>
</feature>
<dbReference type="InterPro" id="IPR011990">
    <property type="entry name" value="TPR-like_helical_dom_sf"/>
</dbReference>
<dbReference type="Gene3D" id="1.25.40.10">
    <property type="entry name" value="Tetratricopeptide repeat domain"/>
    <property type="match status" value="1"/>
</dbReference>
<keyword evidence="2" id="KW-0732">Signal</keyword>
<proteinExistence type="predicted"/>
<dbReference type="PROSITE" id="PS51257">
    <property type="entry name" value="PROKAR_LIPOPROTEIN"/>
    <property type="match status" value="1"/>
</dbReference>
<sequence length="226" mass="23635">MSHVRKNVKIQGLLAALLSSLLLAGCVTTQGTPPVIEAGSPLPRAKTSTRSTPAPTPPQQPALPNRPAQPPVTVETFPAPPADTGFSRSPAEFEPQNNPPSISTTPSGIPSGGLSADEKLEGPVLALLSSAREQQGSGNLSGAAASLERAQRIAPREPQVLYRLAEVRLEQGDAEQAEQIAQRALSYAGDRPPLQAALWDVIARSREQRGDLTGAAAARAKARVNL</sequence>
<dbReference type="RefSeq" id="WP_068391909.1">
    <property type="nucleotide sequence ID" value="NZ_LSZO01000184.1"/>
</dbReference>
<feature type="signal peptide" evidence="2">
    <location>
        <begin position="1"/>
        <end position="24"/>
    </location>
</feature>
<keyword evidence="4" id="KW-1185">Reference proteome</keyword>
<organism evidence="3 4">
    <name type="scientific">Ventosimonas gracilis</name>
    <dbReference type="NCBI Taxonomy" id="1680762"/>
    <lineage>
        <taxon>Bacteria</taxon>
        <taxon>Pseudomonadati</taxon>
        <taxon>Pseudomonadota</taxon>
        <taxon>Gammaproteobacteria</taxon>
        <taxon>Pseudomonadales</taxon>
        <taxon>Ventosimonadaceae</taxon>
        <taxon>Ventosimonas</taxon>
    </lineage>
</organism>
<evidence type="ECO:0000313" key="3">
    <source>
        <dbReference type="EMBL" id="KXU36325.1"/>
    </source>
</evidence>
<dbReference type="OrthoDB" id="6196966at2"/>